<organism evidence="2 3">
    <name type="scientific">Eumeta variegata</name>
    <name type="common">Bagworm moth</name>
    <name type="synonym">Eumeta japonica</name>
    <dbReference type="NCBI Taxonomy" id="151549"/>
    <lineage>
        <taxon>Eukaryota</taxon>
        <taxon>Metazoa</taxon>
        <taxon>Ecdysozoa</taxon>
        <taxon>Arthropoda</taxon>
        <taxon>Hexapoda</taxon>
        <taxon>Insecta</taxon>
        <taxon>Pterygota</taxon>
        <taxon>Neoptera</taxon>
        <taxon>Endopterygota</taxon>
        <taxon>Lepidoptera</taxon>
        <taxon>Glossata</taxon>
        <taxon>Ditrysia</taxon>
        <taxon>Tineoidea</taxon>
        <taxon>Psychidae</taxon>
        <taxon>Oiketicinae</taxon>
        <taxon>Eumeta</taxon>
    </lineage>
</organism>
<comment type="caution">
    <text evidence="2">The sequence shown here is derived from an EMBL/GenBank/DDBJ whole genome shotgun (WGS) entry which is preliminary data.</text>
</comment>
<name>A0A4C1SBR7_EUMVA</name>
<evidence type="ECO:0000313" key="3">
    <source>
        <dbReference type="Proteomes" id="UP000299102"/>
    </source>
</evidence>
<feature type="compositionally biased region" description="Basic residues" evidence="1">
    <location>
        <begin position="45"/>
        <end position="58"/>
    </location>
</feature>
<gene>
    <name evidence="2" type="ORF">EVAR_292_1</name>
</gene>
<feature type="region of interest" description="Disordered" evidence="1">
    <location>
        <begin position="26"/>
        <end position="58"/>
    </location>
</feature>
<keyword evidence="3" id="KW-1185">Reference proteome</keyword>
<dbReference type="Proteomes" id="UP000299102">
    <property type="component" value="Unassembled WGS sequence"/>
</dbReference>
<evidence type="ECO:0000313" key="2">
    <source>
        <dbReference type="EMBL" id="GBO98836.1"/>
    </source>
</evidence>
<sequence>MSRCEICTYRLRGYGDAVSLLARPGATAGEKIHSHKKERPAARPSRGRRGAVGGRPRRARWGEAAVGVRPGGYIVNSCEENSTLRPAVGGGSGAGGQGPPVRLDKPPAYCDRIYYLPLG</sequence>
<proteinExistence type="predicted"/>
<dbReference type="EMBL" id="BGZK01000001">
    <property type="protein sequence ID" value="GBO98836.1"/>
    <property type="molecule type" value="Genomic_DNA"/>
</dbReference>
<dbReference type="AlphaFoldDB" id="A0A4C1SBR7"/>
<protein>
    <submittedName>
        <fullName evidence="2">Uncharacterized protein</fullName>
    </submittedName>
</protein>
<reference evidence="2 3" key="1">
    <citation type="journal article" date="2019" name="Commun. Biol.">
        <title>The bagworm genome reveals a unique fibroin gene that provides high tensile strength.</title>
        <authorList>
            <person name="Kono N."/>
            <person name="Nakamura H."/>
            <person name="Ohtoshi R."/>
            <person name="Tomita M."/>
            <person name="Numata K."/>
            <person name="Arakawa K."/>
        </authorList>
    </citation>
    <scope>NUCLEOTIDE SEQUENCE [LARGE SCALE GENOMIC DNA]</scope>
</reference>
<evidence type="ECO:0000256" key="1">
    <source>
        <dbReference type="SAM" id="MobiDB-lite"/>
    </source>
</evidence>
<accession>A0A4C1SBR7</accession>